<accession>A0A0D7BGC6</accession>
<protein>
    <submittedName>
        <fullName evidence="2">Uncharacterized protein</fullName>
    </submittedName>
</protein>
<sequence>MAVPQGLPIPQGNWENWYKGNEERDAWYHKLSPQEYPALGFIPAGFRTLSRNNGVDLLKFDPGNLLPTDFSDSYETSEITTPTRLRTTSNAKVRAKPHGRPKDKEVADISPYGLLDFMTAASEGMNVGHINPFGMSIEEGHTIDKMRATKPGTFRPCKRSNLVNTQAGINLEQRRNGYVYIPLLSPNNMRPIPALMAAIKHNLRNETTPKDRVDLRRVVPARYGNAGYFAVGFPLVRREGSELTLFNPETGRLLYNQGPDYPPLHRKNGVIFPCAVDPELLLYNSAAALYHHEKDCTEDEPFRPQPEFNEWQASLLDELRETFDGCFNGTIEVDTVAGWNRSLGESEADDDTDDTSSTQSDQPVDQTELKTPTRNGRTRQQDEPLDSSDDAGPIEDGYIASGDSDLEYEDGTPTPRQMRHATTPIASELEEDLGTPPPIPSEKTTDVAESEDEASSDEALLRRSKRNIGKKAPGVKSSNASGGKDGRTHTRKTIRRKKKSKAEPSDAEPSDAEEDEEDAAPVRKTRTRKKRGQVAEDEDGEEDEEPPDAAPERVPKTRTARKKKTVEASNDVEDDADAAKARGRPRPRPGRNKSTPTVEASANNEEDAEPVRRNPPRAASKKPNNEPGGTGGERKVVKLRTKKAAARTTAATEQANAEAGPGPTTHALRGKKRSNSSSEVQNDELPKQKKAKEG</sequence>
<gene>
    <name evidence="2" type="ORF">CYLTODRAFT_489596</name>
</gene>
<feature type="compositionally biased region" description="Basic residues" evidence="1">
    <location>
        <begin position="581"/>
        <end position="591"/>
    </location>
</feature>
<evidence type="ECO:0000313" key="2">
    <source>
        <dbReference type="EMBL" id="KIY68686.1"/>
    </source>
</evidence>
<evidence type="ECO:0000256" key="1">
    <source>
        <dbReference type="SAM" id="MobiDB-lite"/>
    </source>
</evidence>
<dbReference type="Proteomes" id="UP000054007">
    <property type="component" value="Unassembled WGS sequence"/>
</dbReference>
<proteinExistence type="predicted"/>
<organism evidence="2 3">
    <name type="scientific">Cylindrobasidium torrendii FP15055 ss-10</name>
    <dbReference type="NCBI Taxonomy" id="1314674"/>
    <lineage>
        <taxon>Eukaryota</taxon>
        <taxon>Fungi</taxon>
        <taxon>Dikarya</taxon>
        <taxon>Basidiomycota</taxon>
        <taxon>Agaricomycotina</taxon>
        <taxon>Agaricomycetes</taxon>
        <taxon>Agaricomycetidae</taxon>
        <taxon>Agaricales</taxon>
        <taxon>Marasmiineae</taxon>
        <taxon>Physalacriaceae</taxon>
        <taxon>Cylindrobasidium</taxon>
    </lineage>
</organism>
<feature type="compositionally biased region" description="Low complexity" evidence="1">
    <location>
        <begin position="646"/>
        <end position="659"/>
    </location>
</feature>
<evidence type="ECO:0000313" key="3">
    <source>
        <dbReference type="Proteomes" id="UP000054007"/>
    </source>
</evidence>
<keyword evidence="3" id="KW-1185">Reference proteome</keyword>
<feature type="compositionally biased region" description="Acidic residues" evidence="1">
    <location>
        <begin position="383"/>
        <end position="393"/>
    </location>
</feature>
<reference evidence="2 3" key="1">
    <citation type="journal article" date="2015" name="Fungal Genet. Biol.">
        <title>Evolution of novel wood decay mechanisms in Agaricales revealed by the genome sequences of Fistulina hepatica and Cylindrobasidium torrendii.</title>
        <authorList>
            <person name="Floudas D."/>
            <person name="Held B.W."/>
            <person name="Riley R."/>
            <person name="Nagy L.G."/>
            <person name="Koehler G."/>
            <person name="Ransdell A.S."/>
            <person name="Younus H."/>
            <person name="Chow J."/>
            <person name="Chiniquy J."/>
            <person name="Lipzen A."/>
            <person name="Tritt A."/>
            <person name="Sun H."/>
            <person name="Haridas S."/>
            <person name="LaButti K."/>
            <person name="Ohm R.A."/>
            <person name="Kues U."/>
            <person name="Blanchette R.A."/>
            <person name="Grigoriev I.V."/>
            <person name="Minto R.E."/>
            <person name="Hibbett D.S."/>
        </authorList>
    </citation>
    <scope>NUCLEOTIDE SEQUENCE [LARGE SCALE GENOMIC DNA]</scope>
    <source>
        <strain evidence="2 3">FP15055 ss-10</strain>
    </source>
</reference>
<feature type="compositionally biased region" description="Polar residues" evidence="1">
    <location>
        <begin position="592"/>
        <end position="603"/>
    </location>
</feature>
<feature type="compositionally biased region" description="Basic residues" evidence="1">
    <location>
        <begin position="489"/>
        <end position="500"/>
    </location>
</feature>
<feature type="compositionally biased region" description="Acidic residues" evidence="1">
    <location>
        <begin position="505"/>
        <end position="519"/>
    </location>
</feature>
<feature type="compositionally biased region" description="Basic residues" evidence="1">
    <location>
        <begin position="523"/>
        <end position="532"/>
    </location>
</feature>
<feature type="compositionally biased region" description="Acidic residues" evidence="1">
    <location>
        <begin position="535"/>
        <end position="547"/>
    </location>
</feature>
<feature type="compositionally biased region" description="Basic and acidic residues" evidence="1">
    <location>
        <begin position="684"/>
        <end position="694"/>
    </location>
</feature>
<dbReference type="EMBL" id="KN880498">
    <property type="protein sequence ID" value="KIY68686.1"/>
    <property type="molecule type" value="Genomic_DNA"/>
</dbReference>
<name>A0A0D7BGC6_9AGAR</name>
<feature type="region of interest" description="Disordered" evidence="1">
    <location>
        <begin position="343"/>
        <end position="694"/>
    </location>
</feature>
<feature type="compositionally biased region" description="Low complexity" evidence="1">
    <location>
        <begin position="355"/>
        <end position="366"/>
    </location>
</feature>
<dbReference type="AlphaFoldDB" id="A0A0D7BGC6"/>